<dbReference type="EMBL" id="QUSF01000115">
    <property type="protein sequence ID" value="RLV91067.1"/>
    <property type="molecule type" value="Genomic_DNA"/>
</dbReference>
<keyword evidence="2" id="KW-1185">Reference proteome</keyword>
<evidence type="ECO:0000313" key="1">
    <source>
        <dbReference type="EMBL" id="RLV91067.1"/>
    </source>
</evidence>
<evidence type="ECO:0000313" key="2">
    <source>
        <dbReference type="Proteomes" id="UP000276834"/>
    </source>
</evidence>
<protein>
    <submittedName>
        <fullName evidence="1">Uncharacterized protein</fullName>
    </submittedName>
</protein>
<gene>
    <name evidence="1" type="ORF">DV515_00014243</name>
</gene>
<organism evidence="1 2">
    <name type="scientific">Chloebia gouldiae</name>
    <name type="common">Gouldian finch</name>
    <name type="synonym">Erythrura gouldiae</name>
    <dbReference type="NCBI Taxonomy" id="44316"/>
    <lineage>
        <taxon>Eukaryota</taxon>
        <taxon>Metazoa</taxon>
        <taxon>Chordata</taxon>
        <taxon>Craniata</taxon>
        <taxon>Vertebrata</taxon>
        <taxon>Euteleostomi</taxon>
        <taxon>Archelosauria</taxon>
        <taxon>Archosauria</taxon>
        <taxon>Dinosauria</taxon>
        <taxon>Saurischia</taxon>
        <taxon>Theropoda</taxon>
        <taxon>Coelurosauria</taxon>
        <taxon>Aves</taxon>
        <taxon>Neognathae</taxon>
        <taxon>Neoaves</taxon>
        <taxon>Telluraves</taxon>
        <taxon>Australaves</taxon>
        <taxon>Passeriformes</taxon>
        <taxon>Passeroidea</taxon>
        <taxon>Passeridae</taxon>
        <taxon>Chloebia</taxon>
    </lineage>
</organism>
<dbReference type="Proteomes" id="UP000276834">
    <property type="component" value="Unassembled WGS sequence"/>
</dbReference>
<sequence>MRLGRRELFRFSQEVNTERTAYSVDAENCPGSEQDILISSGSSCSASLAKEALMFGVYISKKWLTVNIRFHLHFWKSQILKFCSVALLMWVEV</sequence>
<dbReference type="AlphaFoldDB" id="A0A3L8RYY0"/>
<comment type="caution">
    <text evidence="1">The sequence shown here is derived from an EMBL/GenBank/DDBJ whole genome shotgun (WGS) entry which is preliminary data.</text>
</comment>
<name>A0A3L8RYY0_CHLGU</name>
<accession>A0A3L8RYY0</accession>
<reference evidence="1 2" key="1">
    <citation type="journal article" date="2018" name="Proc. R. Soc. B">
        <title>A non-coding region near Follistatin controls head colour polymorphism in the Gouldian finch.</title>
        <authorList>
            <person name="Toomey M.B."/>
            <person name="Marques C.I."/>
            <person name="Andrade P."/>
            <person name="Araujo P.M."/>
            <person name="Sabatino S."/>
            <person name="Gazda M.A."/>
            <person name="Afonso S."/>
            <person name="Lopes R.J."/>
            <person name="Corbo J.C."/>
            <person name="Carneiro M."/>
        </authorList>
    </citation>
    <scope>NUCLEOTIDE SEQUENCE [LARGE SCALE GENOMIC DNA]</scope>
    <source>
        <strain evidence="1">Red01</strain>
        <tissue evidence="1">Muscle</tissue>
    </source>
</reference>
<proteinExistence type="predicted"/>